<keyword evidence="5" id="KW-0997">Cell inner membrane</keyword>
<dbReference type="RefSeq" id="WP_193780167.1">
    <property type="nucleotide sequence ID" value="NZ_JADDOJ010000027.1"/>
</dbReference>
<evidence type="ECO:0000256" key="11">
    <source>
        <dbReference type="SAM" id="Phobius"/>
    </source>
</evidence>
<feature type="domain" description="General secretion pathway GspH" evidence="12">
    <location>
        <begin position="56"/>
        <end position="175"/>
    </location>
</feature>
<organism evidence="13 14">
    <name type="scientific">Ramlibacter aquaticus</name>
    <dbReference type="NCBI Taxonomy" id="2780094"/>
    <lineage>
        <taxon>Bacteria</taxon>
        <taxon>Pseudomonadati</taxon>
        <taxon>Pseudomonadota</taxon>
        <taxon>Betaproteobacteria</taxon>
        <taxon>Burkholderiales</taxon>
        <taxon>Comamonadaceae</taxon>
        <taxon>Ramlibacter</taxon>
    </lineage>
</organism>
<proteinExistence type="inferred from homology"/>
<comment type="subcellular location">
    <subcellularLocation>
        <location evidence="1">Cell inner membrane</location>
        <topology evidence="1">Single-pass membrane protein</topology>
    </subcellularLocation>
</comment>
<evidence type="ECO:0000256" key="1">
    <source>
        <dbReference type="ARBA" id="ARBA00004377"/>
    </source>
</evidence>
<dbReference type="SUPFAM" id="SSF54523">
    <property type="entry name" value="Pili subunits"/>
    <property type="match status" value="1"/>
</dbReference>
<evidence type="ECO:0000313" key="14">
    <source>
        <dbReference type="Proteomes" id="UP000715965"/>
    </source>
</evidence>
<evidence type="ECO:0000256" key="8">
    <source>
        <dbReference type="ARBA" id="ARBA00023136"/>
    </source>
</evidence>
<evidence type="ECO:0000256" key="3">
    <source>
        <dbReference type="ARBA" id="ARBA00022475"/>
    </source>
</evidence>
<accession>A0ABR9SEZ2</accession>
<evidence type="ECO:0000256" key="9">
    <source>
        <dbReference type="ARBA" id="ARBA00025772"/>
    </source>
</evidence>
<dbReference type="EMBL" id="JADDOJ010000027">
    <property type="protein sequence ID" value="MBE7940627.1"/>
    <property type="molecule type" value="Genomic_DNA"/>
</dbReference>
<comment type="similarity">
    <text evidence="9">Belongs to the GSP H family.</text>
</comment>
<keyword evidence="6 11" id="KW-0812">Transmembrane</keyword>
<gene>
    <name evidence="13" type="ORF">IM725_08600</name>
</gene>
<dbReference type="Proteomes" id="UP000715965">
    <property type="component" value="Unassembled WGS sequence"/>
</dbReference>
<evidence type="ECO:0000256" key="7">
    <source>
        <dbReference type="ARBA" id="ARBA00022989"/>
    </source>
</evidence>
<sequence length="187" mass="19489">MHDAITNTGRFTGTRRRASGRVLPDLVAGLLVAGILGGLAAPSIHDSWQARRSAAQARDFVADLAYAQEQAARRGKRVGVCAGAGADCGLRNHWGHARTVWVDIDGNGRLDPGEPVLRVRPQGSTDPSLFSTAGTASVAFGPDGRLQGLPGTVHTWALRAPGQEAVQCIRVNNAGRALLATGHATCA</sequence>
<evidence type="ECO:0000256" key="5">
    <source>
        <dbReference type="ARBA" id="ARBA00022519"/>
    </source>
</evidence>
<comment type="caution">
    <text evidence="13">The sequence shown here is derived from an EMBL/GenBank/DDBJ whole genome shotgun (WGS) entry which is preliminary data.</text>
</comment>
<evidence type="ECO:0000256" key="10">
    <source>
        <dbReference type="ARBA" id="ARBA00030775"/>
    </source>
</evidence>
<evidence type="ECO:0000313" key="13">
    <source>
        <dbReference type="EMBL" id="MBE7940627.1"/>
    </source>
</evidence>
<dbReference type="InterPro" id="IPR045584">
    <property type="entry name" value="Pilin-like"/>
</dbReference>
<protein>
    <recommendedName>
        <fullName evidence="2">Type II secretion system protein H</fullName>
    </recommendedName>
    <alternativeName>
        <fullName evidence="10">General secretion pathway protein H</fullName>
    </alternativeName>
</protein>
<dbReference type="InterPro" id="IPR022346">
    <property type="entry name" value="T2SS_GspH"/>
</dbReference>
<keyword evidence="7 11" id="KW-1133">Transmembrane helix</keyword>
<evidence type="ECO:0000256" key="2">
    <source>
        <dbReference type="ARBA" id="ARBA00021549"/>
    </source>
</evidence>
<keyword evidence="14" id="KW-1185">Reference proteome</keyword>
<reference evidence="13 14" key="1">
    <citation type="submission" date="2020-10" db="EMBL/GenBank/DDBJ databases">
        <title>Draft genome of Ramlibacter aquaticus LMG 30558.</title>
        <authorList>
            <person name="Props R."/>
        </authorList>
    </citation>
    <scope>NUCLEOTIDE SEQUENCE [LARGE SCALE GENOMIC DNA]</scope>
    <source>
        <strain evidence="13 14">LMG 30558</strain>
    </source>
</reference>
<keyword evidence="8 11" id="KW-0472">Membrane</keyword>
<dbReference type="Pfam" id="PF12019">
    <property type="entry name" value="GspH"/>
    <property type="match status" value="1"/>
</dbReference>
<keyword evidence="3" id="KW-1003">Cell membrane</keyword>
<feature type="transmembrane region" description="Helical" evidence="11">
    <location>
        <begin position="26"/>
        <end position="44"/>
    </location>
</feature>
<keyword evidence="4" id="KW-0488">Methylation</keyword>
<evidence type="ECO:0000259" key="12">
    <source>
        <dbReference type="Pfam" id="PF12019"/>
    </source>
</evidence>
<evidence type="ECO:0000256" key="6">
    <source>
        <dbReference type="ARBA" id="ARBA00022692"/>
    </source>
</evidence>
<name>A0ABR9SEZ2_9BURK</name>
<dbReference type="Gene3D" id="3.55.40.10">
    <property type="entry name" value="minor pseudopilin epsh domain"/>
    <property type="match status" value="1"/>
</dbReference>
<evidence type="ECO:0000256" key="4">
    <source>
        <dbReference type="ARBA" id="ARBA00022481"/>
    </source>
</evidence>